<keyword evidence="4" id="KW-1185">Reference proteome</keyword>
<feature type="compositionally biased region" description="Basic and acidic residues" evidence="1">
    <location>
        <begin position="1061"/>
        <end position="1072"/>
    </location>
</feature>
<evidence type="ECO:0000256" key="1">
    <source>
        <dbReference type="SAM" id="MobiDB-lite"/>
    </source>
</evidence>
<evidence type="ECO:0000313" key="3">
    <source>
        <dbReference type="EMBL" id="KAF7375541.1"/>
    </source>
</evidence>
<dbReference type="AlphaFoldDB" id="A0A8H6ZES4"/>
<dbReference type="Pfam" id="PF18758">
    <property type="entry name" value="KDZ"/>
    <property type="match status" value="1"/>
</dbReference>
<feature type="region of interest" description="Disordered" evidence="1">
    <location>
        <begin position="1013"/>
        <end position="1089"/>
    </location>
</feature>
<dbReference type="OrthoDB" id="3235114at2759"/>
<feature type="domain" description="CxC2-like cysteine cluster KDZ transposase-associated" evidence="2">
    <location>
        <begin position="149"/>
        <end position="257"/>
    </location>
</feature>
<name>A0A8H6ZES4_9AGAR</name>
<dbReference type="InterPro" id="IPR040521">
    <property type="entry name" value="KDZ"/>
</dbReference>
<comment type="caution">
    <text evidence="3">The sequence shown here is derived from an EMBL/GenBank/DDBJ whole genome shotgun (WGS) entry which is preliminary data.</text>
</comment>
<dbReference type="PANTHER" id="PTHR33096">
    <property type="entry name" value="CXC2 DOMAIN-CONTAINING PROTEIN"/>
    <property type="match status" value="1"/>
</dbReference>
<evidence type="ECO:0000313" key="4">
    <source>
        <dbReference type="Proteomes" id="UP000623467"/>
    </source>
</evidence>
<dbReference type="PANTHER" id="PTHR33096:SF1">
    <property type="entry name" value="CXC1-LIKE CYSTEINE CLUSTER ASSOCIATED WITH KDZ TRANSPOSASES DOMAIN-CONTAINING PROTEIN"/>
    <property type="match status" value="1"/>
</dbReference>
<gene>
    <name evidence="3" type="ORF">MSAN_00442300</name>
</gene>
<dbReference type="Proteomes" id="UP000623467">
    <property type="component" value="Unassembled WGS sequence"/>
</dbReference>
<accession>A0A8H6ZES4</accession>
<organism evidence="3 4">
    <name type="scientific">Mycena sanguinolenta</name>
    <dbReference type="NCBI Taxonomy" id="230812"/>
    <lineage>
        <taxon>Eukaryota</taxon>
        <taxon>Fungi</taxon>
        <taxon>Dikarya</taxon>
        <taxon>Basidiomycota</taxon>
        <taxon>Agaricomycotina</taxon>
        <taxon>Agaricomycetes</taxon>
        <taxon>Agaricomycetidae</taxon>
        <taxon>Agaricales</taxon>
        <taxon>Marasmiineae</taxon>
        <taxon>Mycenaceae</taxon>
        <taxon>Mycena</taxon>
    </lineage>
</organism>
<dbReference type="InterPro" id="IPR041457">
    <property type="entry name" value="CxC2_KDZ-assoc"/>
</dbReference>
<proteinExistence type="predicted"/>
<protein>
    <submittedName>
        <fullName evidence="3">CxC2 domain-containing protein</fullName>
    </submittedName>
</protein>
<dbReference type="EMBL" id="JACAZH010000002">
    <property type="protein sequence ID" value="KAF7375541.1"/>
    <property type="molecule type" value="Genomic_DNA"/>
</dbReference>
<evidence type="ECO:0000259" key="2">
    <source>
        <dbReference type="Pfam" id="PF18803"/>
    </source>
</evidence>
<dbReference type="Pfam" id="PF18803">
    <property type="entry name" value="CxC2"/>
    <property type="match status" value="1"/>
</dbReference>
<feature type="region of interest" description="Disordered" evidence="1">
    <location>
        <begin position="1"/>
        <end position="20"/>
    </location>
</feature>
<sequence length="1089" mass="123252">MKRSFNAGPHNPIPKKRPKNVYSLQDFGHSLRASGISAAPRARSGNLSADGRRADVALIALKPPALQQSSASLHNDDDDWLDLHDYSDLTAGVSTQRLRKRKWYATTDDALAHWVHNYRDPYLRILITRDGTMGQDGRWNGSFFDKRELRDLGLRVQLGHRDNTPCSRAHPGRDKFVVIAPNGFHHVAVDFCECRINGSQSHWEQLLVYGWYPSTPDAPRSTVTILALKLFHAVSLQGKTTAYHFFNALAKITDNTGSKAFKRRYQLILHVVRQWRNLRSLKRGGMGNDPDRRTSETKCGELGVECIACPKVGVNLPEKWEQTPAAKRFLYAVFLAIDACFRLKRKKISSWWADPSLQDGWAYFVPSQEYTEFVKGLGDQSEMSTCTGLAALDHANTKYAQGYAATGCGMVTCGRHEVVCKNGIGDLQKGEKYGNMDYIVASAWMHLRALLFFLLSYDIMCQWSKNLKERLLLLPPALRFLLAQYFVKFVIPKLHILGHLRLCQENYSLLFTRGSAQANMEGIERIWSSSGLMGASTREMGPGSRQDTLDDFWHHWNWGKVVGMGETLRKRFLKARKELERQTAGLEAFIHGQGAEVSAWKQAVDDFEARDEREEGGPVENPYKLPQSGPTVRDIELELLREEHEKERTSAIPRDASEETMTEYLMLGLEIEGQQRQLVADILVKRSPTTKELTEFLTRRARISREVKKLRLLQRKYSPGALQTLAMSEDPSDPPEAERIPLFLPSALSTAQRLPPLAVPGLAAAEARLRDAQCSESLDNIRHGLIVKKRLHTYKTRNARHQHQNTRSRGLLDSHQHKIDVATATYRHARRARIALEDIAGISEWRSLEAADVRMLEDEEEAKRRRQRAMKGKQKEAAQENEYGEVRGVPGLGENTRLVSWIWLSAGSGGGVLRQEMYEGVRVEWCKAYARVKRWQEEVLLLQEEMSRCLRTLEWQAGTWDKKADTAYYCGKLVYTSTHLDGAKAFAARQAAVRRVLAARFRRLWWGLTNRIEPQPEPASSASSGAEEEDDAGALGDEDDANGSSEEQNDEGEPERAPPASREEMAMRRAEMDELLAIQSTALDDYDDA</sequence>
<feature type="compositionally biased region" description="Acidic residues" evidence="1">
    <location>
        <begin position="1026"/>
        <end position="1053"/>
    </location>
</feature>
<reference evidence="3" key="1">
    <citation type="submission" date="2020-05" db="EMBL/GenBank/DDBJ databases">
        <title>Mycena genomes resolve the evolution of fungal bioluminescence.</title>
        <authorList>
            <person name="Tsai I.J."/>
        </authorList>
    </citation>
    <scope>NUCLEOTIDE SEQUENCE</scope>
    <source>
        <strain evidence="3">160909Yilan</strain>
    </source>
</reference>